<dbReference type="AlphaFoldDB" id="I3U6X8"/>
<dbReference type="KEGG" id="aka:TKWG_00210"/>
<dbReference type="PANTHER" id="PTHR42928">
    <property type="entry name" value="TRICARBOXYLATE-BINDING PROTEIN"/>
    <property type="match status" value="1"/>
</dbReference>
<dbReference type="InterPro" id="IPR005064">
    <property type="entry name" value="BUG"/>
</dbReference>
<dbReference type="Gene3D" id="3.40.190.10">
    <property type="entry name" value="Periplasmic binding protein-like II"/>
    <property type="match status" value="1"/>
</dbReference>
<dbReference type="RefSeq" id="WP_014748857.1">
    <property type="nucleotide sequence ID" value="NC_017964.1"/>
</dbReference>
<evidence type="ECO:0000256" key="1">
    <source>
        <dbReference type="ARBA" id="ARBA00006987"/>
    </source>
</evidence>
<evidence type="ECO:0000313" key="4">
    <source>
        <dbReference type="Proteomes" id="UP000005267"/>
    </source>
</evidence>
<comment type="similarity">
    <text evidence="1">Belongs to the UPF0065 (bug) family.</text>
</comment>
<proteinExistence type="inferred from homology"/>
<reference evidence="3 4" key="1">
    <citation type="journal article" date="2011" name="J. Bacteriol.">
        <title>Whole-genome shotgun sequencing of the sulfur-oxidizing chemoautotroph Tetrathiobacter kashmirensis.</title>
        <authorList>
            <person name="Ghosh W."/>
            <person name="George A."/>
            <person name="Agarwal A."/>
            <person name="Raj P."/>
            <person name="Alam M."/>
            <person name="Pyne P."/>
            <person name="Das Gupta S.K."/>
        </authorList>
    </citation>
    <scope>NUCLEOTIDE SEQUENCE [LARGE SCALE GENOMIC DNA]</scope>
    <source>
        <strain evidence="3 4">WT001</strain>
    </source>
</reference>
<dbReference type="SUPFAM" id="SSF53850">
    <property type="entry name" value="Periplasmic binding protein-like II"/>
    <property type="match status" value="1"/>
</dbReference>
<dbReference type="STRING" id="1036672.TKWG_00210"/>
<keyword evidence="2" id="KW-0732">Signal</keyword>
<dbReference type="InterPro" id="IPR042100">
    <property type="entry name" value="Bug_dom1"/>
</dbReference>
<name>I3U6X8_ADVKW</name>
<dbReference type="HOGENOM" id="CLU_045683_1_2_4"/>
<dbReference type="CDD" id="cd07012">
    <property type="entry name" value="PBP2_Bug_TTT"/>
    <property type="match status" value="1"/>
</dbReference>
<evidence type="ECO:0008006" key="5">
    <source>
        <dbReference type="Google" id="ProtNLM"/>
    </source>
</evidence>
<dbReference type="PANTHER" id="PTHR42928:SF5">
    <property type="entry name" value="BLR1237 PROTEIN"/>
    <property type="match status" value="1"/>
</dbReference>
<feature type="chain" id="PRO_5003680108" description="Tripartite tricarboxylate transporter substrate binding protein" evidence="2">
    <location>
        <begin position="25"/>
        <end position="320"/>
    </location>
</feature>
<feature type="signal peptide" evidence="2">
    <location>
        <begin position="1"/>
        <end position="24"/>
    </location>
</feature>
<dbReference type="PIRSF" id="PIRSF017082">
    <property type="entry name" value="YflP"/>
    <property type="match status" value="1"/>
</dbReference>
<dbReference type="OrthoDB" id="8678477at2"/>
<protein>
    <recommendedName>
        <fullName evidence="5">Tripartite tricarboxylate transporter substrate binding protein</fullName>
    </recommendedName>
</protein>
<evidence type="ECO:0000313" key="3">
    <source>
        <dbReference type="EMBL" id="AFK60766.1"/>
    </source>
</evidence>
<accession>I3U6X8</accession>
<organism evidence="3 4">
    <name type="scientific">Advenella kashmirensis (strain DSM 17095 / LMG 22695 / WT001)</name>
    <name type="common">Tetrathiobacter kashmirensis</name>
    <dbReference type="NCBI Taxonomy" id="1036672"/>
    <lineage>
        <taxon>Bacteria</taxon>
        <taxon>Pseudomonadati</taxon>
        <taxon>Pseudomonadota</taxon>
        <taxon>Betaproteobacteria</taxon>
        <taxon>Burkholderiales</taxon>
        <taxon>Alcaligenaceae</taxon>
    </lineage>
</organism>
<dbReference type="Gene3D" id="3.40.190.150">
    <property type="entry name" value="Bordetella uptake gene, domain 1"/>
    <property type="match status" value="1"/>
</dbReference>
<dbReference type="Proteomes" id="UP000005267">
    <property type="component" value="Chromosome"/>
</dbReference>
<sequence length="320" mass="34118">MVKTISAYFFITAGLLTHASVLHAQTYPARTIEMTVPYGAGGTTDAVSRRLASYLEKELGQPVVVVNKPGAQGTLQAAHLARAKSDGYTIGILGYTAITYTSQLMQVPYERNDFEMIGAIGSTSYGIVVSAESPIRNVDDLVVAAKKPEGVAYGITGAPNNLPILRLAKMTGGVFEQVLYKSGMEAVTAAAGKHVQMALQNPPDFAPLVKSGSLRLIASASAKRLAAFPEVPTMREQGYDISTIGLLGIAAPKGIPDEARQKLEAAVMKSVNDPEYIKFIEGIHGMQATPMAGAAFRKTVDEGYEAMGRMIKEHDIARIN</sequence>
<dbReference type="EMBL" id="CP003555">
    <property type="protein sequence ID" value="AFK60766.1"/>
    <property type="molecule type" value="Genomic_DNA"/>
</dbReference>
<reference evidence="4" key="2">
    <citation type="journal article" date="2013" name="PLoS ONE">
        <title>Genome implosion elicits host-confinement in Alcaligenaceae: evidence from the comparative genomics of Tetrathiobacter kashmirensis, a pathogen in the making.</title>
        <authorList>
            <person name="Ghosh W."/>
            <person name="Alam M."/>
            <person name="Roy C."/>
            <person name="Pyne P."/>
            <person name="George A."/>
            <person name="Chakraborty R."/>
            <person name="Majumder S."/>
            <person name="Agarwal A."/>
            <person name="Chakraborty S."/>
            <person name="Majumdar S."/>
            <person name="Gupta S.K."/>
        </authorList>
    </citation>
    <scope>NUCLEOTIDE SEQUENCE [LARGE SCALE GENOMIC DNA]</scope>
    <source>
        <strain evidence="4">WT001</strain>
    </source>
</reference>
<evidence type="ECO:0000256" key="2">
    <source>
        <dbReference type="SAM" id="SignalP"/>
    </source>
</evidence>
<dbReference type="Pfam" id="PF03401">
    <property type="entry name" value="TctC"/>
    <property type="match status" value="1"/>
</dbReference>
<gene>
    <name evidence="3" type="ordered locus">TKWG_00210</name>
</gene>
<keyword evidence="4" id="KW-1185">Reference proteome</keyword>